<dbReference type="InterPro" id="IPR011081">
    <property type="entry name" value="Big_4"/>
</dbReference>
<evidence type="ECO:0000313" key="5">
    <source>
        <dbReference type="EMBL" id="MFL0252151.1"/>
    </source>
</evidence>
<keyword evidence="6" id="KW-1185">Reference proteome</keyword>
<comment type="caution">
    <text evidence="5">The sequence shown here is derived from an EMBL/GenBank/DDBJ whole genome shotgun (WGS) entry which is preliminary data.</text>
</comment>
<sequence>MRDVVKKILLCVAMAVSIQMLSGGKLIFAQTNSVQATSGNSVGQATSSSNTTSVNQIAEKSGVYPGKIWTIRLSKPVDPSSVTNDIIKVVEKDTGNSFKVNLHIQDSDSSCINIIPIDNYTNGKEYSVIISKNLKSKDGSNLKNDVQMDFKIQDLPTSADDINQSIMEFDSYTLPDQVQAKLPDGSTKQWNVQWDNKSIDTAVVGTYTITGKLEGLDVTVKYNLTVTPYQVSKIGNPGRPQQSAIQVSLVNYLMASKANRDSVYQRAIQLHYGDASNTCVYFASEALRRVGLNLPADTCNTGDLTNKLSNLGWKSGWDKNDLIAGDLCFTRDISGTDYPTHVYTFIRWVNPSDHSLAYIVDNQPYRTDDNDELHTRDIEVVDVADYDAFRYYMYKPN</sequence>
<accession>A0ABW8TIQ8</accession>
<evidence type="ECO:0000256" key="1">
    <source>
        <dbReference type="ARBA" id="ARBA00022729"/>
    </source>
</evidence>
<evidence type="ECO:0000256" key="2">
    <source>
        <dbReference type="SAM" id="SignalP"/>
    </source>
</evidence>
<evidence type="ECO:0000259" key="4">
    <source>
        <dbReference type="Pfam" id="PF13205"/>
    </source>
</evidence>
<dbReference type="EMBL" id="JBJIAA010000015">
    <property type="protein sequence ID" value="MFL0252151.1"/>
    <property type="molecule type" value="Genomic_DNA"/>
</dbReference>
<organism evidence="5 6">
    <name type="scientific">Clostridium neuense</name>
    <dbReference type="NCBI Taxonomy" id="1728934"/>
    <lineage>
        <taxon>Bacteria</taxon>
        <taxon>Bacillati</taxon>
        <taxon>Bacillota</taxon>
        <taxon>Clostridia</taxon>
        <taxon>Eubacteriales</taxon>
        <taxon>Clostridiaceae</taxon>
        <taxon>Clostridium</taxon>
    </lineage>
</organism>
<dbReference type="RefSeq" id="WP_406788800.1">
    <property type="nucleotide sequence ID" value="NZ_JBJIAA010000015.1"/>
</dbReference>
<dbReference type="InterPro" id="IPR032812">
    <property type="entry name" value="SbsA_Ig"/>
</dbReference>
<evidence type="ECO:0000259" key="3">
    <source>
        <dbReference type="Pfam" id="PF07532"/>
    </source>
</evidence>
<feature type="domain" description="SbsA Ig-like" evidence="4">
    <location>
        <begin position="60"/>
        <end position="150"/>
    </location>
</feature>
<protein>
    <submittedName>
        <fullName evidence="5">Ig-like domain-containing protein</fullName>
    </submittedName>
</protein>
<dbReference type="Pfam" id="PF13205">
    <property type="entry name" value="Big_5"/>
    <property type="match status" value="1"/>
</dbReference>
<dbReference type="Proteomes" id="UP001623592">
    <property type="component" value="Unassembled WGS sequence"/>
</dbReference>
<reference evidence="5 6" key="1">
    <citation type="submission" date="2024-11" db="EMBL/GenBank/DDBJ databases">
        <authorList>
            <person name="Heng Y.C."/>
            <person name="Lim A.C.H."/>
            <person name="Lee J.K.Y."/>
            <person name="Kittelmann S."/>
        </authorList>
    </citation>
    <scope>NUCLEOTIDE SEQUENCE [LARGE SCALE GENOMIC DNA]</scope>
    <source>
        <strain evidence="5 6">WILCCON 0114</strain>
    </source>
</reference>
<keyword evidence="1 2" id="KW-0732">Signal</keyword>
<feature type="chain" id="PRO_5045499344" evidence="2">
    <location>
        <begin position="23"/>
        <end position="397"/>
    </location>
</feature>
<dbReference type="Pfam" id="PF07532">
    <property type="entry name" value="Big_4"/>
    <property type="match status" value="1"/>
</dbReference>
<feature type="signal peptide" evidence="2">
    <location>
        <begin position="1"/>
        <end position="22"/>
    </location>
</feature>
<gene>
    <name evidence="5" type="ORF">ACJDT4_17190</name>
</gene>
<evidence type="ECO:0000313" key="6">
    <source>
        <dbReference type="Proteomes" id="UP001623592"/>
    </source>
</evidence>
<name>A0ABW8TIQ8_9CLOT</name>
<feature type="domain" description="Bacterial Ig-like" evidence="3">
    <location>
        <begin position="160"/>
        <end position="215"/>
    </location>
</feature>
<proteinExistence type="predicted"/>